<organism evidence="1 2">
    <name type="scientific">Methanoculleus bourgensis (strain ATCC 43281 / DSM 3045 / OCM 15 / MS2)</name>
    <name type="common">Methanogenium bourgense</name>
    <dbReference type="NCBI Taxonomy" id="1201294"/>
    <lineage>
        <taxon>Archaea</taxon>
        <taxon>Methanobacteriati</taxon>
        <taxon>Methanobacteriota</taxon>
        <taxon>Stenosarchaea group</taxon>
        <taxon>Methanomicrobia</taxon>
        <taxon>Methanomicrobiales</taxon>
        <taxon>Methanomicrobiaceae</taxon>
        <taxon>Methanoculleus</taxon>
    </lineage>
</organism>
<dbReference type="PATRIC" id="fig|1201294.9.peg.443"/>
<reference evidence="2" key="1">
    <citation type="journal article" date="2012" name="J. Bacteriol.">
        <title>Complete genome sequence of the hydrogenotrophic, methanogenic archaeon Methanoculleus bourgensis strain MS2T, isolated from a sewage sludge digester.</title>
        <authorList>
            <person name="Maus I."/>
            <person name="Wibberg D."/>
            <person name="Stantscheff R."/>
            <person name="Eikmeyer F.G."/>
            <person name="Seffner A."/>
            <person name="Boelter J."/>
            <person name="Szczepanowski R."/>
            <person name="Blom J."/>
            <person name="Jaenicke S."/>
            <person name="Konig H."/>
            <person name="Puhler A."/>
            <person name="Schluter A."/>
        </authorList>
    </citation>
    <scope>NUCLEOTIDE SEQUENCE [LARGE SCALE GENOMIC DNA]</scope>
    <source>
        <strain evidence="2">ATCC 43281 / DSM 3045 / OCM 15 / MS2</strain>
    </source>
</reference>
<dbReference type="KEGG" id="mbg:BN140_0413"/>
<keyword evidence="2" id="KW-1185">Reference proteome</keyword>
<accession>I7KBA9</accession>
<name>I7KBA9_METBM</name>
<dbReference type="HOGENOM" id="CLU_1227655_0_0_2"/>
<evidence type="ECO:0000313" key="1">
    <source>
        <dbReference type="EMBL" id="CCJ35336.1"/>
    </source>
</evidence>
<dbReference type="Proteomes" id="UP000009007">
    <property type="component" value="Chromosome I"/>
</dbReference>
<dbReference type="BioCyc" id="MBOU1201294:BN140_RS13025-MONOMER"/>
<gene>
    <name evidence="1" type="ordered locus">BN140_0413</name>
</gene>
<sequence length="219" mass="23904">MELRVLVGLCVLAFLVVPLPAQVVSTEATNRGDHVEYQEVCVAVAEKTADAVSVHAIQPTVEKLEYNVEKLECATVVRDSATTSPALPRVVILEGNTNVYLVREIEARVTVRENVTKWDAIRYTLDPGERRFFAVPVREGASHHWVDVDWGASAGDLALLICPPDGCLGPYTDTDDGVIDGRIFLDISSAEGLAPGDWYYKIEHAGGEGPVAFSFKTYT</sequence>
<dbReference type="STRING" id="1201294.BN140_0413"/>
<dbReference type="EMBL" id="HE964772">
    <property type="protein sequence ID" value="CCJ35336.1"/>
    <property type="molecule type" value="Genomic_DNA"/>
</dbReference>
<evidence type="ECO:0000313" key="2">
    <source>
        <dbReference type="Proteomes" id="UP000009007"/>
    </source>
</evidence>
<dbReference type="AlphaFoldDB" id="I7KBA9"/>
<proteinExistence type="predicted"/>
<dbReference type="RefSeq" id="WP_014866313.1">
    <property type="nucleotide sequence ID" value="NC_018227.2"/>
</dbReference>
<protein>
    <submittedName>
        <fullName evidence="1">Uncharacterized protein</fullName>
    </submittedName>
</protein>
<dbReference type="GeneID" id="25417879"/>